<evidence type="ECO:0000256" key="1">
    <source>
        <dbReference type="SAM" id="SignalP"/>
    </source>
</evidence>
<evidence type="ECO:0000313" key="2">
    <source>
        <dbReference type="EMBL" id="XDV62194.1"/>
    </source>
</evidence>
<name>A0AB39XWC6_9ACTN</name>
<proteinExistence type="predicted"/>
<dbReference type="EMBL" id="CP165727">
    <property type="protein sequence ID" value="XDV62194.1"/>
    <property type="molecule type" value="Genomic_DNA"/>
</dbReference>
<sequence>MRPKRSVLGMVGVTTMLLTAAFTTGSAEAAAPSDQGAGARVLVAPAAPADARPASLAAAASPGISPAVRTGHVPASGSYGCDSGNLCTLVWDPTTSDWKIFYLYNCNRYTVYNWEGNGWYFDNQTGNPTSYFYYQNGGVDKSFKPGGGQQGQNWTPIYSVRNC</sequence>
<gene>
    <name evidence="2" type="ORF">AB5J51_04195</name>
</gene>
<reference evidence="2" key="1">
    <citation type="submission" date="2024-08" db="EMBL/GenBank/DDBJ databases">
        <authorList>
            <person name="Yu S.T."/>
        </authorList>
    </citation>
    <scope>NUCLEOTIDE SEQUENCE</scope>
    <source>
        <strain evidence="2">R33</strain>
    </source>
</reference>
<accession>A0AB39XWC6</accession>
<organism evidence="2">
    <name type="scientific">Streptomyces sp. R33</name>
    <dbReference type="NCBI Taxonomy" id="3238629"/>
    <lineage>
        <taxon>Bacteria</taxon>
        <taxon>Bacillati</taxon>
        <taxon>Actinomycetota</taxon>
        <taxon>Actinomycetes</taxon>
        <taxon>Kitasatosporales</taxon>
        <taxon>Streptomycetaceae</taxon>
        <taxon>Streptomyces</taxon>
    </lineage>
</organism>
<keyword evidence="1" id="KW-0732">Signal</keyword>
<protein>
    <recommendedName>
        <fullName evidence="3">Peptidase inhibitor family I36</fullName>
    </recommendedName>
</protein>
<feature type="signal peptide" evidence="1">
    <location>
        <begin position="1"/>
        <end position="29"/>
    </location>
</feature>
<feature type="chain" id="PRO_5044236605" description="Peptidase inhibitor family I36" evidence="1">
    <location>
        <begin position="30"/>
        <end position="163"/>
    </location>
</feature>
<evidence type="ECO:0008006" key="3">
    <source>
        <dbReference type="Google" id="ProtNLM"/>
    </source>
</evidence>
<dbReference type="AlphaFoldDB" id="A0AB39XWC6"/>
<dbReference type="RefSeq" id="WP_053789322.1">
    <property type="nucleotide sequence ID" value="NZ_CP165727.1"/>
</dbReference>